<comment type="caution">
    <text evidence="3">The sequence shown here is derived from an EMBL/GenBank/DDBJ whole genome shotgun (WGS) entry which is preliminary data.</text>
</comment>
<dbReference type="Pfam" id="PF04972">
    <property type="entry name" value="BON"/>
    <property type="match status" value="1"/>
</dbReference>
<dbReference type="AlphaFoldDB" id="A0A9X0R2Y9"/>
<protein>
    <submittedName>
        <fullName evidence="3">BON domain-containing protein</fullName>
    </submittedName>
</protein>
<reference evidence="3" key="1">
    <citation type="submission" date="2020-08" db="EMBL/GenBank/DDBJ databases">
        <authorList>
            <person name="Hu Y."/>
            <person name="Nguyen S.V."/>
            <person name="Li F."/>
            <person name="Fanning S."/>
        </authorList>
    </citation>
    <scope>NUCLEOTIDE SEQUENCE</scope>
    <source>
        <strain evidence="3">SYSU D8009</strain>
    </source>
</reference>
<evidence type="ECO:0000259" key="2">
    <source>
        <dbReference type="PROSITE" id="PS51782"/>
    </source>
</evidence>
<sequence>MSRFRFPVDAGLASAGTPPNAAAVLARLDALGLPHPGIEVRVAGGTVTLSGRVADGATQERLVLAAGNLHGIGLVDDRLSNAETPGLLESLGSFARLPPGSASTAPAAEAVHEARPESSERFGAGGSLFHIVGPQETLESIAERHYGNAAAARGILEANQPVLESAQAVAPGLVLRLPPQ</sequence>
<dbReference type="Gene3D" id="3.30.1340.30">
    <property type="match status" value="1"/>
</dbReference>
<dbReference type="PROSITE" id="PS50914">
    <property type="entry name" value="BON"/>
    <property type="match status" value="1"/>
</dbReference>
<evidence type="ECO:0000313" key="4">
    <source>
        <dbReference type="Proteomes" id="UP000600101"/>
    </source>
</evidence>
<dbReference type="InterPro" id="IPR007055">
    <property type="entry name" value="BON_dom"/>
</dbReference>
<name>A0A9X0R2Y9_9PROT</name>
<dbReference type="CDD" id="cd00118">
    <property type="entry name" value="LysM"/>
    <property type="match status" value="1"/>
</dbReference>
<feature type="domain" description="LysM" evidence="2">
    <location>
        <begin position="128"/>
        <end position="177"/>
    </location>
</feature>
<dbReference type="PROSITE" id="PS51782">
    <property type="entry name" value="LYSM"/>
    <property type="match status" value="1"/>
</dbReference>
<organism evidence="3 4">
    <name type="scientific">Siccirubricoccus deserti</name>
    <dbReference type="NCBI Taxonomy" id="2013562"/>
    <lineage>
        <taxon>Bacteria</taxon>
        <taxon>Pseudomonadati</taxon>
        <taxon>Pseudomonadota</taxon>
        <taxon>Alphaproteobacteria</taxon>
        <taxon>Acetobacterales</taxon>
        <taxon>Roseomonadaceae</taxon>
        <taxon>Siccirubricoccus</taxon>
    </lineage>
</organism>
<feature type="domain" description="BON" evidence="1">
    <location>
        <begin position="13"/>
        <end position="83"/>
    </location>
</feature>
<evidence type="ECO:0000259" key="1">
    <source>
        <dbReference type="PROSITE" id="PS50914"/>
    </source>
</evidence>
<keyword evidence="4" id="KW-1185">Reference proteome</keyword>
<dbReference type="EMBL" id="JACOMF010000029">
    <property type="protein sequence ID" value="MBC4017463.1"/>
    <property type="molecule type" value="Genomic_DNA"/>
</dbReference>
<evidence type="ECO:0000313" key="3">
    <source>
        <dbReference type="EMBL" id="MBC4017463.1"/>
    </source>
</evidence>
<accession>A0A9X0R2Y9</accession>
<dbReference type="RefSeq" id="WP_186772226.1">
    <property type="nucleotide sequence ID" value="NZ_JACOMF010000029.1"/>
</dbReference>
<dbReference type="InterPro" id="IPR018392">
    <property type="entry name" value="LysM"/>
</dbReference>
<gene>
    <name evidence="3" type="ORF">H7965_19325</name>
</gene>
<dbReference type="Proteomes" id="UP000600101">
    <property type="component" value="Unassembled WGS sequence"/>
</dbReference>
<proteinExistence type="predicted"/>